<accession>A0A381TS61</accession>
<reference evidence="2" key="1">
    <citation type="submission" date="2018-05" db="EMBL/GenBank/DDBJ databases">
        <authorList>
            <person name="Lanie J.A."/>
            <person name="Ng W.-L."/>
            <person name="Kazmierczak K.M."/>
            <person name="Andrzejewski T.M."/>
            <person name="Davidsen T.M."/>
            <person name="Wayne K.J."/>
            <person name="Tettelin H."/>
            <person name="Glass J.I."/>
            <person name="Rusch D."/>
            <person name="Podicherti R."/>
            <person name="Tsui H.-C.T."/>
            <person name="Winkler M.E."/>
        </authorList>
    </citation>
    <scope>NUCLEOTIDE SEQUENCE</scope>
</reference>
<dbReference type="AlphaFoldDB" id="A0A381TS61"/>
<dbReference type="PRINTS" id="PR00080">
    <property type="entry name" value="SDRFAMILY"/>
</dbReference>
<dbReference type="PRINTS" id="PR00081">
    <property type="entry name" value="GDHRDH"/>
</dbReference>
<name>A0A381TS61_9ZZZZ</name>
<dbReference type="GO" id="GO:0016616">
    <property type="term" value="F:oxidoreductase activity, acting on the CH-OH group of donors, NAD or NADP as acceptor"/>
    <property type="evidence" value="ECO:0007669"/>
    <property type="project" value="TreeGrafter"/>
</dbReference>
<sequence length="253" mass="27541">MNEVESKIAIVTGAIRGIGKATSSRFKREGITVIETDILPDQDRNDTYEESQSDFKNQFLVHDVTEEKSWKEVVGQVLNRFGKIDILVNNAGIGTLPDFEEEDEKGWETMLSVNSKSIWLGIKSVLPSMKEQKSGSIVNVSSIFGASGGFGKSASYHASKGAVSALTRNAAVRYAANNIRINTVSPGFIKVLREEKAIENAGDKMSREIIFRTPMGRWGNASEVASAIHFLAGPESSYITGAELFVDGGWMAA</sequence>
<gene>
    <name evidence="2" type="ORF">METZ01_LOCUS71523</name>
</gene>
<dbReference type="Gene3D" id="3.40.50.720">
    <property type="entry name" value="NAD(P)-binding Rossmann-like Domain"/>
    <property type="match status" value="1"/>
</dbReference>
<evidence type="ECO:0000256" key="1">
    <source>
        <dbReference type="ARBA" id="ARBA00006484"/>
    </source>
</evidence>
<organism evidence="2">
    <name type="scientific">marine metagenome</name>
    <dbReference type="NCBI Taxonomy" id="408172"/>
    <lineage>
        <taxon>unclassified sequences</taxon>
        <taxon>metagenomes</taxon>
        <taxon>ecological metagenomes</taxon>
    </lineage>
</organism>
<protein>
    <submittedName>
        <fullName evidence="2">Uncharacterized protein</fullName>
    </submittedName>
</protein>
<comment type="similarity">
    <text evidence="1">Belongs to the short-chain dehydrogenases/reductases (SDR) family.</text>
</comment>
<dbReference type="InterPro" id="IPR036291">
    <property type="entry name" value="NAD(P)-bd_dom_sf"/>
</dbReference>
<dbReference type="PANTHER" id="PTHR42760">
    <property type="entry name" value="SHORT-CHAIN DEHYDROGENASES/REDUCTASES FAMILY MEMBER"/>
    <property type="match status" value="1"/>
</dbReference>
<dbReference type="CDD" id="cd05233">
    <property type="entry name" value="SDR_c"/>
    <property type="match status" value="1"/>
</dbReference>
<evidence type="ECO:0000313" key="2">
    <source>
        <dbReference type="EMBL" id="SVA18669.1"/>
    </source>
</evidence>
<dbReference type="Pfam" id="PF13561">
    <property type="entry name" value="adh_short_C2"/>
    <property type="match status" value="1"/>
</dbReference>
<dbReference type="FunFam" id="3.40.50.720:FF:000084">
    <property type="entry name" value="Short-chain dehydrogenase reductase"/>
    <property type="match status" value="1"/>
</dbReference>
<dbReference type="SUPFAM" id="SSF51735">
    <property type="entry name" value="NAD(P)-binding Rossmann-fold domains"/>
    <property type="match status" value="1"/>
</dbReference>
<dbReference type="EMBL" id="UINC01005043">
    <property type="protein sequence ID" value="SVA18669.1"/>
    <property type="molecule type" value="Genomic_DNA"/>
</dbReference>
<dbReference type="InterPro" id="IPR002347">
    <property type="entry name" value="SDR_fam"/>
</dbReference>
<proteinExistence type="inferred from homology"/>